<gene>
    <name evidence="1" type="ORF">DICVIV_11244</name>
</gene>
<protein>
    <submittedName>
        <fullName evidence="1">Uncharacterized protein</fullName>
    </submittedName>
</protein>
<name>A0A0D8XDS8_DICVI</name>
<reference evidence="2" key="2">
    <citation type="journal article" date="2016" name="Sci. Rep.">
        <title>Dictyocaulus viviparus genome, variome and transcriptome elucidate lungworm biology and support future intervention.</title>
        <authorList>
            <person name="McNulty S.N."/>
            <person name="Strube C."/>
            <person name="Rosa B.A."/>
            <person name="Martin J.C."/>
            <person name="Tyagi R."/>
            <person name="Choi Y.J."/>
            <person name="Wang Q."/>
            <person name="Hallsworth Pepin K."/>
            <person name="Zhang X."/>
            <person name="Ozersky P."/>
            <person name="Wilson R.K."/>
            <person name="Sternberg P.W."/>
            <person name="Gasser R.B."/>
            <person name="Mitreva M."/>
        </authorList>
    </citation>
    <scope>NUCLEOTIDE SEQUENCE [LARGE SCALE GENOMIC DNA]</scope>
    <source>
        <strain evidence="2">HannoverDv2000</strain>
    </source>
</reference>
<keyword evidence="2" id="KW-1185">Reference proteome</keyword>
<sequence length="136" mass="16197">MALKNLYNVELLRYRACGQQYLLTEDRLIFHLLAFIDLHHYGPEAYNDPPFFSVCNDAVMANSNYRYTYENPRSRYSHEHFVNVATPYLSTHVELREIVGFVDNLEESKSPPVFWQPLYLLRSKKHYEIGVYSKWI</sequence>
<accession>A0A0D8XDS8</accession>
<dbReference type="AlphaFoldDB" id="A0A0D8XDS8"/>
<reference evidence="1 2" key="1">
    <citation type="submission" date="2013-11" db="EMBL/GenBank/DDBJ databases">
        <title>Draft genome of the bovine lungworm Dictyocaulus viviparus.</title>
        <authorList>
            <person name="Mitreva M."/>
        </authorList>
    </citation>
    <scope>NUCLEOTIDE SEQUENCE [LARGE SCALE GENOMIC DNA]</scope>
    <source>
        <strain evidence="1 2">HannoverDv2000</strain>
    </source>
</reference>
<dbReference type="Proteomes" id="UP000053766">
    <property type="component" value="Unassembled WGS sequence"/>
</dbReference>
<dbReference type="EMBL" id="KN716629">
    <property type="protein sequence ID" value="KJH42753.1"/>
    <property type="molecule type" value="Genomic_DNA"/>
</dbReference>
<organism evidence="1 2">
    <name type="scientific">Dictyocaulus viviparus</name>
    <name type="common">Bovine lungworm</name>
    <dbReference type="NCBI Taxonomy" id="29172"/>
    <lineage>
        <taxon>Eukaryota</taxon>
        <taxon>Metazoa</taxon>
        <taxon>Ecdysozoa</taxon>
        <taxon>Nematoda</taxon>
        <taxon>Chromadorea</taxon>
        <taxon>Rhabditida</taxon>
        <taxon>Rhabditina</taxon>
        <taxon>Rhabditomorpha</taxon>
        <taxon>Strongyloidea</taxon>
        <taxon>Metastrongylidae</taxon>
        <taxon>Dictyocaulus</taxon>
    </lineage>
</organism>
<proteinExistence type="predicted"/>
<evidence type="ECO:0000313" key="2">
    <source>
        <dbReference type="Proteomes" id="UP000053766"/>
    </source>
</evidence>
<evidence type="ECO:0000313" key="1">
    <source>
        <dbReference type="EMBL" id="KJH42753.1"/>
    </source>
</evidence>
<dbReference type="OrthoDB" id="5811364at2759"/>